<feature type="transmembrane region" description="Helical" evidence="16">
    <location>
        <begin position="160"/>
        <end position="177"/>
    </location>
</feature>
<name>A0ABT3G4C9_9BACT</name>
<feature type="transmembrane region" description="Helical" evidence="16">
    <location>
        <begin position="70"/>
        <end position="90"/>
    </location>
</feature>
<feature type="transmembrane region" description="Helical" evidence="16">
    <location>
        <begin position="304"/>
        <end position="326"/>
    </location>
</feature>
<keyword evidence="6" id="KW-0573">Peptidoglycan synthesis</keyword>
<evidence type="ECO:0000256" key="9">
    <source>
        <dbReference type="ARBA" id="ARBA00032370"/>
    </source>
</evidence>
<accession>A0ABT3G4C9</accession>
<organism evidence="17 18">
    <name type="scientific">Luteolibacter rhizosphaerae</name>
    <dbReference type="NCBI Taxonomy" id="2989719"/>
    <lineage>
        <taxon>Bacteria</taxon>
        <taxon>Pseudomonadati</taxon>
        <taxon>Verrucomicrobiota</taxon>
        <taxon>Verrucomicrobiia</taxon>
        <taxon>Verrucomicrobiales</taxon>
        <taxon>Verrucomicrobiaceae</taxon>
        <taxon>Luteolibacter</taxon>
    </lineage>
</organism>
<dbReference type="RefSeq" id="WP_264514054.1">
    <property type="nucleotide sequence ID" value="NZ_JAPDDR010000006.1"/>
</dbReference>
<evidence type="ECO:0000256" key="14">
    <source>
        <dbReference type="ARBA" id="ARBA00044770"/>
    </source>
</evidence>
<evidence type="ECO:0000256" key="7">
    <source>
        <dbReference type="ARBA" id="ARBA00022989"/>
    </source>
</evidence>
<evidence type="ECO:0000256" key="16">
    <source>
        <dbReference type="SAM" id="Phobius"/>
    </source>
</evidence>
<evidence type="ECO:0000256" key="4">
    <source>
        <dbReference type="ARBA" id="ARBA00022692"/>
    </source>
</evidence>
<comment type="catalytic activity">
    <reaction evidence="15">
        <text>[GlcNAc-(1-&gt;4)-Mur2Ac(oyl-L-Ala-gamma-D-Glu-L-Lys-D-Ala-D-Ala)](n)-di-trans,octa-cis-undecaprenyl diphosphate + beta-D-GlcNAc-(1-&gt;4)-Mur2Ac(oyl-L-Ala-gamma-D-Glu-L-Lys-D-Ala-D-Ala)-di-trans,octa-cis-undecaprenyl diphosphate = [GlcNAc-(1-&gt;4)-Mur2Ac(oyl-L-Ala-gamma-D-Glu-L-Lys-D-Ala-D-Ala)](n+1)-di-trans,octa-cis-undecaprenyl diphosphate + di-trans,octa-cis-undecaprenyl diphosphate + H(+)</text>
        <dbReference type="Rhea" id="RHEA:23708"/>
        <dbReference type="Rhea" id="RHEA-COMP:9602"/>
        <dbReference type="Rhea" id="RHEA-COMP:9603"/>
        <dbReference type="ChEBI" id="CHEBI:15378"/>
        <dbReference type="ChEBI" id="CHEBI:58405"/>
        <dbReference type="ChEBI" id="CHEBI:60033"/>
        <dbReference type="ChEBI" id="CHEBI:78435"/>
        <dbReference type="EC" id="2.4.99.28"/>
    </reaction>
</comment>
<evidence type="ECO:0000256" key="12">
    <source>
        <dbReference type="ARBA" id="ARBA00041185"/>
    </source>
</evidence>
<feature type="transmembrane region" description="Helical" evidence="16">
    <location>
        <begin position="182"/>
        <end position="200"/>
    </location>
</feature>
<dbReference type="InterPro" id="IPR001182">
    <property type="entry name" value="FtsW/RodA"/>
</dbReference>
<feature type="transmembrane region" description="Helical" evidence="16">
    <location>
        <begin position="332"/>
        <end position="356"/>
    </location>
</feature>
<feature type="transmembrane region" description="Helical" evidence="16">
    <location>
        <begin position="40"/>
        <end position="58"/>
    </location>
</feature>
<evidence type="ECO:0000256" key="6">
    <source>
        <dbReference type="ARBA" id="ARBA00022984"/>
    </source>
</evidence>
<comment type="caution">
    <text evidence="17">The sequence shown here is derived from an EMBL/GenBank/DDBJ whole genome shotgun (WGS) entry which is preliminary data.</text>
</comment>
<keyword evidence="4 16" id="KW-0812">Transmembrane</keyword>
<keyword evidence="7 16" id="KW-1133">Transmembrane helix</keyword>
<dbReference type="EC" id="2.4.99.28" evidence="14"/>
<feature type="transmembrane region" description="Helical" evidence="16">
    <location>
        <begin position="113"/>
        <end position="129"/>
    </location>
</feature>
<feature type="transmembrane region" description="Helical" evidence="16">
    <location>
        <begin position="269"/>
        <end position="292"/>
    </location>
</feature>
<evidence type="ECO:0000313" key="17">
    <source>
        <dbReference type="EMBL" id="MCW1914522.1"/>
    </source>
</evidence>
<evidence type="ECO:0000313" key="18">
    <source>
        <dbReference type="Proteomes" id="UP001165653"/>
    </source>
</evidence>
<evidence type="ECO:0000256" key="13">
    <source>
        <dbReference type="ARBA" id="ARBA00041418"/>
    </source>
</evidence>
<evidence type="ECO:0000256" key="10">
    <source>
        <dbReference type="ARBA" id="ARBA00033270"/>
    </source>
</evidence>
<evidence type="ECO:0000256" key="5">
    <source>
        <dbReference type="ARBA" id="ARBA00022960"/>
    </source>
</evidence>
<evidence type="ECO:0000256" key="2">
    <source>
        <dbReference type="ARBA" id="ARBA00022676"/>
    </source>
</evidence>
<feature type="transmembrane region" description="Helical" evidence="16">
    <location>
        <begin position="136"/>
        <end position="154"/>
    </location>
</feature>
<dbReference type="Proteomes" id="UP001165653">
    <property type="component" value="Unassembled WGS sequence"/>
</dbReference>
<gene>
    <name evidence="17" type="ORF">OJ996_13115</name>
</gene>
<reference evidence="17" key="1">
    <citation type="submission" date="2022-10" db="EMBL/GenBank/DDBJ databases">
        <title>Luteolibacter sp. GHJ8, whole genome shotgun sequencing project.</title>
        <authorList>
            <person name="Zhao G."/>
            <person name="Shen L."/>
        </authorList>
    </citation>
    <scope>NUCLEOTIDE SEQUENCE</scope>
    <source>
        <strain evidence="17">GHJ8</strain>
    </source>
</reference>
<keyword evidence="3" id="KW-0808">Transferase</keyword>
<dbReference type="PANTHER" id="PTHR30474">
    <property type="entry name" value="CELL CYCLE PROTEIN"/>
    <property type="match status" value="1"/>
</dbReference>
<dbReference type="PANTHER" id="PTHR30474:SF2">
    <property type="entry name" value="PEPTIDOGLYCAN GLYCOSYLTRANSFERASE FTSW-RELATED"/>
    <property type="match status" value="1"/>
</dbReference>
<evidence type="ECO:0000256" key="8">
    <source>
        <dbReference type="ARBA" id="ARBA00023136"/>
    </source>
</evidence>
<proteinExistence type="inferred from homology"/>
<comment type="similarity">
    <text evidence="11">Belongs to the SEDS family. FtsW subfamily.</text>
</comment>
<evidence type="ECO:0000256" key="11">
    <source>
        <dbReference type="ARBA" id="ARBA00038053"/>
    </source>
</evidence>
<comment type="subcellular location">
    <subcellularLocation>
        <location evidence="1">Membrane</location>
        <topology evidence="1">Multi-pass membrane protein</topology>
    </subcellularLocation>
</comment>
<sequence length="380" mass="40588">MHRSASIILCTAVAALVVLGLVMLTSTSAWVKNVEYEYKLLVRQGVMVGVGLIGACVASRVNPMWMRKAWPVALAATCVLLALCFVPGFAKPEFGANRWIQIPLLGQFQPSELAKIVIVIAMAAWFARWQTETGTFWRGFVIPGVIIAIPIGLIAIETDVGSALSLSVTAGAIFFCVGTRLFYLVPTALAGIGGAVWFVHSNDNRWSRIVAWLDLEQHQLGKGMQQWRALLAFGNGGPDGVGLGNGSEKFGTLTFAYSDFIFPVVGEELGLPFTLGTVLCYVVIAVCGCSIAMQAATIFDRCMAIGLTCIVVVPAMVNIAVTTAAFPNDGLPLPFVSFGGTSLLISLGAIGLLCGIHRRSRPAEYRQLPVAGMRSYAVKL</sequence>
<evidence type="ECO:0000256" key="3">
    <source>
        <dbReference type="ARBA" id="ARBA00022679"/>
    </source>
</evidence>
<protein>
    <recommendedName>
        <fullName evidence="12">Probable peptidoglycan glycosyltransferase FtsW</fullName>
        <ecNumber evidence="14">2.4.99.28</ecNumber>
    </recommendedName>
    <alternativeName>
        <fullName evidence="13">Cell division protein FtsW</fullName>
    </alternativeName>
    <alternativeName>
        <fullName evidence="10">Cell wall polymerase</fullName>
    </alternativeName>
    <alternativeName>
        <fullName evidence="9">Peptidoglycan polymerase</fullName>
    </alternativeName>
</protein>
<keyword evidence="2" id="KW-0328">Glycosyltransferase</keyword>
<dbReference type="EMBL" id="JAPDDR010000006">
    <property type="protein sequence ID" value="MCW1914522.1"/>
    <property type="molecule type" value="Genomic_DNA"/>
</dbReference>
<evidence type="ECO:0000256" key="1">
    <source>
        <dbReference type="ARBA" id="ARBA00004141"/>
    </source>
</evidence>
<evidence type="ECO:0000256" key="15">
    <source>
        <dbReference type="ARBA" id="ARBA00049902"/>
    </source>
</evidence>
<keyword evidence="5" id="KW-0133">Cell shape</keyword>
<keyword evidence="18" id="KW-1185">Reference proteome</keyword>
<dbReference type="Pfam" id="PF01098">
    <property type="entry name" value="FTSW_RODA_SPOVE"/>
    <property type="match status" value="1"/>
</dbReference>
<keyword evidence="8 16" id="KW-0472">Membrane</keyword>